<sequence>MFIAGLLHGLFSGQDQIILRRKHSVLNRRPLQAKIAKCRRLEVKRAGVAQRDAAGDICFKGAMIGRVELRCRSQRDIRSISA</sequence>
<organism evidence="1 2">
    <name type="scientific">Roseibium aggregatum (strain ATCC 25650 / DSM 13394 / JCM 20685 / NBRC 16684 / NCIMB 2208 / IAM 12614 / B1)</name>
    <name type="common">Stappia aggregata</name>
    <dbReference type="NCBI Taxonomy" id="384765"/>
    <lineage>
        <taxon>Bacteria</taxon>
        <taxon>Pseudomonadati</taxon>
        <taxon>Pseudomonadota</taxon>
        <taxon>Alphaproteobacteria</taxon>
        <taxon>Hyphomicrobiales</taxon>
        <taxon>Stappiaceae</taxon>
        <taxon>Roseibium</taxon>
    </lineage>
</organism>
<gene>
    <name evidence="1" type="ORF">SIAM614_01599</name>
</gene>
<proteinExistence type="predicted"/>
<reference evidence="1 2" key="1">
    <citation type="submission" date="2006-05" db="EMBL/GenBank/DDBJ databases">
        <authorList>
            <person name="King G."/>
            <person name="Ferriera S."/>
            <person name="Johnson J."/>
            <person name="Kravitz S."/>
            <person name="Beeson K."/>
            <person name="Sutton G."/>
            <person name="Rogers Y.-H."/>
            <person name="Friedman R."/>
            <person name="Frazier M."/>
            <person name="Venter J.C."/>
        </authorList>
    </citation>
    <scope>NUCLEOTIDE SEQUENCE [LARGE SCALE GENOMIC DNA]</scope>
    <source>
        <strain evidence="2">ATCC 25650 / DSM 13394 / JCM 20685 / NBRC 16684 / NCIMB 2208 / IAM 12614 / B1</strain>
    </source>
</reference>
<dbReference type="AlphaFoldDB" id="A0P0Y0"/>
<protein>
    <submittedName>
        <fullName evidence="1">Uncharacterized protein</fullName>
    </submittedName>
</protein>
<name>A0P0Y0_ROSAI</name>
<dbReference type="Proteomes" id="UP000004848">
    <property type="component" value="Unassembled WGS sequence"/>
</dbReference>
<comment type="caution">
    <text evidence="1">The sequence shown here is derived from an EMBL/GenBank/DDBJ whole genome shotgun (WGS) entry which is preliminary data.</text>
</comment>
<accession>A0P0Y0</accession>
<evidence type="ECO:0000313" key="1">
    <source>
        <dbReference type="EMBL" id="EAV41444.1"/>
    </source>
</evidence>
<dbReference type="EMBL" id="AAUW01000021">
    <property type="protein sequence ID" value="EAV41444.1"/>
    <property type="molecule type" value="Genomic_DNA"/>
</dbReference>
<evidence type="ECO:0000313" key="2">
    <source>
        <dbReference type="Proteomes" id="UP000004848"/>
    </source>
</evidence>